<dbReference type="InterPro" id="IPR044126">
    <property type="entry name" value="S1_IF2_alpha"/>
</dbReference>
<dbReference type="OrthoDB" id="84794at2157"/>
<dbReference type="EMBL" id="CP002590">
    <property type="protein sequence ID" value="AEA11650.1"/>
    <property type="molecule type" value="Genomic_DNA"/>
</dbReference>
<evidence type="ECO:0000313" key="5">
    <source>
        <dbReference type="EMBL" id="AEA11650.1"/>
    </source>
</evidence>
<dbReference type="Pfam" id="PF07541">
    <property type="entry name" value="EIF_2_alpha"/>
    <property type="match status" value="1"/>
</dbReference>
<dbReference type="InterPro" id="IPR024055">
    <property type="entry name" value="TIF2_asu_C"/>
</dbReference>
<dbReference type="RefSeq" id="WP_013678986.1">
    <property type="nucleotide sequence ID" value="NC_015315.1"/>
</dbReference>
<dbReference type="GO" id="GO:0043022">
    <property type="term" value="F:ribosome binding"/>
    <property type="evidence" value="ECO:0007669"/>
    <property type="project" value="TreeGrafter"/>
</dbReference>
<dbReference type="eggNOG" id="arCOG04107">
    <property type="taxonomic scope" value="Archaea"/>
</dbReference>
<dbReference type="SUPFAM" id="SSF116742">
    <property type="entry name" value="eIF2alpha middle domain-like"/>
    <property type="match status" value="1"/>
</dbReference>
<evidence type="ECO:0000256" key="3">
    <source>
        <dbReference type="ARBA" id="ARBA00022917"/>
    </source>
</evidence>
<dbReference type="GeneID" id="10359699"/>
<dbReference type="NCBIfam" id="NF003062">
    <property type="entry name" value="PRK03987.1-1"/>
    <property type="match status" value="1"/>
</dbReference>
<evidence type="ECO:0000259" key="4">
    <source>
        <dbReference type="PROSITE" id="PS50126"/>
    </source>
</evidence>
<gene>
    <name evidence="5" type="ordered locus">TUZN_0150</name>
</gene>
<comment type="similarity">
    <text evidence="1">Belongs to the eIF-2-alpha family.</text>
</comment>
<name>F2L1I0_THEU7</name>
<dbReference type="Gene3D" id="2.40.50.140">
    <property type="entry name" value="Nucleic acid-binding proteins"/>
    <property type="match status" value="1"/>
</dbReference>
<dbReference type="PANTHER" id="PTHR10602">
    <property type="entry name" value="EUKARYOTIC TRANSLATION INITIATION FACTOR 2 SUBUNIT 1"/>
    <property type="match status" value="1"/>
</dbReference>
<keyword evidence="6" id="KW-1185">Reference proteome</keyword>
<reference key="2">
    <citation type="submission" date="2011-03" db="EMBL/GenBank/DDBJ databases">
        <title>Complete genome sequence of the thermoacidophilic crenarchaeon Thermoproteus uzoniensis 768-20.</title>
        <authorList>
            <person name="Mardanov A.V."/>
            <person name="Gumerov V.M."/>
            <person name="Beletsky A.V."/>
            <person name="Prokofeva M.I."/>
            <person name="Bonch-Osmolovskaya E.A."/>
            <person name="Ravin N.V."/>
            <person name="Skryabin K.G."/>
        </authorList>
    </citation>
    <scope>NUCLEOTIDE SEQUENCE</scope>
    <source>
        <strain>768-20</strain>
    </source>
</reference>
<dbReference type="Gene3D" id="1.10.150.190">
    <property type="entry name" value="Translation initiation factor 2, subunit 1, domain 2"/>
    <property type="match status" value="1"/>
</dbReference>
<dbReference type="SUPFAM" id="SSF50249">
    <property type="entry name" value="Nucleic acid-binding proteins"/>
    <property type="match status" value="1"/>
</dbReference>
<dbReference type="InterPro" id="IPR003029">
    <property type="entry name" value="S1_domain"/>
</dbReference>
<proteinExistence type="inferred from homology"/>
<dbReference type="PANTHER" id="PTHR10602:SF0">
    <property type="entry name" value="EUKARYOTIC TRANSLATION INITIATION FACTOR 2 SUBUNIT 1"/>
    <property type="match status" value="1"/>
</dbReference>
<dbReference type="Proteomes" id="UP000008138">
    <property type="component" value="Chromosome"/>
</dbReference>
<dbReference type="SMART" id="SM00316">
    <property type="entry name" value="S1"/>
    <property type="match status" value="1"/>
</dbReference>
<dbReference type="InterPro" id="IPR024054">
    <property type="entry name" value="TIF2_asu_middle_sf"/>
</dbReference>
<evidence type="ECO:0000256" key="2">
    <source>
        <dbReference type="ARBA" id="ARBA00022540"/>
    </source>
</evidence>
<dbReference type="CDD" id="cd04452">
    <property type="entry name" value="S1_IF2_alpha"/>
    <property type="match status" value="1"/>
</dbReference>
<evidence type="ECO:0000313" key="6">
    <source>
        <dbReference type="Proteomes" id="UP000008138"/>
    </source>
</evidence>
<evidence type="ECO:0000256" key="1">
    <source>
        <dbReference type="ARBA" id="ARBA00007223"/>
    </source>
</evidence>
<dbReference type="PROSITE" id="PS50126">
    <property type="entry name" value="S1"/>
    <property type="match status" value="1"/>
</dbReference>
<dbReference type="Pfam" id="PF00575">
    <property type="entry name" value="S1"/>
    <property type="match status" value="1"/>
</dbReference>
<dbReference type="Gene3D" id="3.30.70.1130">
    <property type="entry name" value="EIF_2_alpha"/>
    <property type="match status" value="1"/>
</dbReference>
<accession>F2L1I0</accession>
<dbReference type="GO" id="GO:0003743">
    <property type="term" value="F:translation initiation factor activity"/>
    <property type="evidence" value="ECO:0007669"/>
    <property type="project" value="UniProtKB-KW"/>
</dbReference>
<dbReference type="AlphaFoldDB" id="F2L1I0"/>
<organism evidence="5 6">
    <name type="scientific">Thermoproteus uzoniensis (strain 768-20)</name>
    <dbReference type="NCBI Taxonomy" id="999630"/>
    <lineage>
        <taxon>Archaea</taxon>
        <taxon>Thermoproteota</taxon>
        <taxon>Thermoprotei</taxon>
        <taxon>Thermoproteales</taxon>
        <taxon>Thermoproteaceae</taxon>
        <taxon>Thermoproteus</taxon>
    </lineage>
</organism>
<dbReference type="STRING" id="999630.TUZN_0150"/>
<dbReference type="KEGG" id="tuz:TUZN_0150"/>
<keyword evidence="2 5" id="KW-0396">Initiation factor</keyword>
<dbReference type="InterPro" id="IPR011488">
    <property type="entry name" value="TIF_2_asu"/>
</dbReference>
<sequence>MKLARKDLPDVGELVIGTVKKIADHGVYVFLDEYEVEAFAPTQEVVQSWFHSIREYVKEGQKAVFKVTSVNPKMRVVEVSLRRVREQEKEKKLLQWRRELRAYKLLELAASKAGIPQQDVLKLLWSFEDAFGDPLKAFEEAVKTGPEVLKALKLPPRLEEAVLEIARQHVELPDVKISGILKAVSIEGDGVDRIREVLKAVEEAVKKKYPNISVKLYVVGPPRYRIDLVGKYPKQLEAAFNDVSQALQEAAKRHKVVASIQRIEQ</sequence>
<feature type="domain" description="S1 motif" evidence="4">
    <location>
        <begin position="12"/>
        <end position="82"/>
    </location>
</feature>
<keyword evidence="3" id="KW-0648">Protein biosynthesis</keyword>
<dbReference type="GO" id="GO:0003723">
    <property type="term" value="F:RNA binding"/>
    <property type="evidence" value="ECO:0007669"/>
    <property type="project" value="InterPro"/>
</dbReference>
<dbReference type="InterPro" id="IPR012340">
    <property type="entry name" value="NA-bd_OB-fold"/>
</dbReference>
<dbReference type="HOGENOM" id="CLU_033458_0_2_2"/>
<reference evidence="5 6" key="1">
    <citation type="journal article" date="2011" name="J. Bacteriol.">
        <title>Complete genome sequence of the thermoacidophilic crenarchaeon Thermoproteus uzoniensis 768-20.</title>
        <authorList>
            <person name="Mardanov A.V."/>
            <person name="Gumerov V.M."/>
            <person name="Beletsky A.V."/>
            <person name="Prokofeva M.I."/>
            <person name="Bonch-Osmolovskaya E.A."/>
            <person name="Ravin N.V."/>
            <person name="Skryabin K.G."/>
        </authorList>
    </citation>
    <scope>NUCLEOTIDE SEQUENCE [LARGE SCALE GENOMIC DNA]</scope>
    <source>
        <strain evidence="5 6">768-20</strain>
    </source>
</reference>
<protein>
    <submittedName>
        <fullName evidence="5">Translation initiation factor IF-2 subunit alpha</fullName>
    </submittedName>
</protein>
<dbReference type="SUPFAM" id="SSF110993">
    <property type="entry name" value="eIF-2-alpha, C-terminal domain"/>
    <property type="match status" value="1"/>
</dbReference>